<dbReference type="InterPro" id="IPR003848">
    <property type="entry name" value="DUF218"/>
</dbReference>
<dbReference type="AlphaFoldDB" id="A0A850PBL6"/>
<dbReference type="Pfam" id="PF02698">
    <property type="entry name" value="DUF218"/>
    <property type="match status" value="1"/>
</dbReference>
<evidence type="ECO:0000259" key="1">
    <source>
        <dbReference type="Pfam" id="PF02698"/>
    </source>
</evidence>
<accession>A0A850PBL6</accession>
<protein>
    <submittedName>
        <fullName evidence="2">YdcF family protein</fullName>
    </submittedName>
</protein>
<keyword evidence="3" id="KW-1185">Reference proteome</keyword>
<dbReference type="Gene3D" id="3.40.50.620">
    <property type="entry name" value="HUPs"/>
    <property type="match status" value="1"/>
</dbReference>
<dbReference type="GO" id="GO:0000270">
    <property type="term" value="P:peptidoglycan metabolic process"/>
    <property type="evidence" value="ECO:0007669"/>
    <property type="project" value="TreeGrafter"/>
</dbReference>
<dbReference type="EMBL" id="JABXXR010000219">
    <property type="protein sequence ID" value="NVN41935.1"/>
    <property type="molecule type" value="Genomic_DNA"/>
</dbReference>
<dbReference type="GO" id="GO:0043164">
    <property type="term" value="P:Gram-negative-bacterium-type cell wall biogenesis"/>
    <property type="evidence" value="ECO:0007669"/>
    <property type="project" value="TreeGrafter"/>
</dbReference>
<dbReference type="PANTHER" id="PTHR30336:SF4">
    <property type="entry name" value="ENVELOPE BIOGENESIS FACTOR ELYC"/>
    <property type="match status" value="1"/>
</dbReference>
<dbReference type="CDD" id="cd06259">
    <property type="entry name" value="YdcF-like"/>
    <property type="match status" value="1"/>
</dbReference>
<sequence length="195" mass="21018">MRLFVVLGAASISVWLAGFVWFTLDALRPTAEERLPQVDGIVVLTGGQGRIEAAARLVEAGRAPRILITGVGSHATASELADQTPALAAGGINGHLTLGHKAVSTVGNAVETRDWVRSFNPRRLIIVTAGYHMRRALLEIGRSVPGVALIPCRVRPPALRHPFRRATLRLMALEYDKWIGALLGLQRQVNLVEAG</sequence>
<dbReference type="InterPro" id="IPR014729">
    <property type="entry name" value="Rossmann-like_a/b/a_fold"/>
</dbReference>
<dbReference type="PANTHER" id="PTHR30336">
    <property type="entry name" value="INNER MEMBRANE PROTEIN, PROBABLE PERMEASE"/>
    <property type="match status" value="1"/>
</dbReference>
<reference evidence="2 3" key="1">
    <citation type="submission" date="2020-06" db="EMBL/GenBank/DDBJ databases">
        <title>Description of novel acetic acid bacteria.</title>
        <authorList>
            <person name="Sombolestani A."/>
        </authorList>
    </citation>
    <scope>NUCLEOTIDE SEQUENCE [LARGE SCALE GENOMIC DNA]</scope>
    <source>
        <strain evidence="2 3">LMG 27010</strain>
    </source>
</reference>
<gene>
    <name evidence="2" type="ORF">HUK82_15410</name>
</gene>
<dbReference type="InterPro" id="IPR051599">
    <property type="entry name" value="Cell_Envelope_Assoc"/>
</dbReference>
<feature type="domain" description="DUF218" evidence="1">
    <location>
        <begin position="39"/>
        <end position="154"/>
    </location>
</feature>
<name>A0A850PBL6_9PROT</name>
<proteinExistence type="predicted"/>
<evidence type="ECO:0000313" key="2">
    <source>
        <dbReference type="EMBL" id="NVN41935.1"/>
    </source>
</evidence>
<organism evidence="2 3">
    <name type="scientific">Ameyamaea chiangmaiensis</name>
    <dbReference type="NCBI Taxonomy" id="442969"/>
    <lineage>
        <taxon>Bacteria</taxon>
        <taxon>Pseudomonadati</taxon>
        <taxon>Pseudomonadota</taxon>
        <taxon>Alphaproteobacteria</taxon>
        <taxon>Acetobacterales</taxon>
        <taxon>Acetobacteraceae</taxon>
        <taxon>Ameyamaea</taxon>
    </lineage>
</organism>
<dbReference type="GO" id="GO:0005886">
    <property type="term" value="C:plasma membrane"/>
    <property type="evidence" value="ECO:0007669"/>
    <property type="project" value="TreeGrafter"/>
</dbReference>
<dbReference type="Proteomes" id="UP000585665">
    <property type="component" value="Unassembled WGS sequence"/>
</dbReference>
<evidence type="ECO:0000313" key="3">
    <source>
        <dbReference type="Proteomes" id="UP000585665"/>
    </source>
</evidence>
<comment type="caution">
    <text evidence="2">The sequence shown here is derived from an EMBL/GenBank/DDBJ whole genome shotgun (WGS) entry which is preliminary data.</text>
</comment>